<dbReference type="FunFam" id="2.10.230.10:FF:000002">
    <property type="entry name" value="Molecular chaperone DnaJ"/>
    <property type="match status" value="1"/>
</dbReference>
<feature type="binding site" evidence="11">
    <location>
        <position position="169"/>
    </location>
    <ligand>
        <name>Zn(2+)</name>
        <dbReference type="ChEBI" id="CHEBI:29105"/>
        <label>2</label>
    </ligand>
</feature>
<feature type="binding site" evidence="11">
    <location>
        <position position="155"/>
    </location>
    <ligand>
        <name>Zn(2+)</name>
        <dbReference type="ChEBI" id="CHEBI:29105"/>
        <label>1</label>
    </ligand>
</feature>
<dbReference type="SUPFAM" id="SSF49493">
    <property type="entry name" value="HSP40/DnaJ peptide-binding domain"/>
    <property type="match status" value="2"/>
</dbReference>
<dbReference type="PROSITE" id="PS00636">
    <property type="entry name" value="DNAJ_1"/>
    <property type="match status" value="1"/>
</dbReference>
<feature type="repeat" description="CXXCXGXG motif" evidence="11">
    <location>
        <begin position="169"/>
        <end position="176"/>
    </location>
</feature>
<dbReference type="InterPro" id="IPR002939">
    <property type="entry name" value="DnaJ_C"/>
</dbReference>
<accession>A0A0G1U5T5</accession>
<dbReference type="CDD" id="cd06257">
    <property type="entry name" value="DnaJ"/>
    <property type="match status" value="1"/>
</dbReference>
<reference evidence="15 16" key="1">
    <citation type="journal article" date="2015" name="Nature">
        <title>rRNA introns, odd ribosomes, and small enigmatic genomes across a large radiation of phyla.</title>
        <authorList>
            <person name="Brown C.T."/>
            <person name="Hug L.A."/>
            <person name="Thomas B.C."/>
            <person name="Sharon I."/>
            <person name="Castelle C.J."/>
            <person name="Singh A."/>
            <person name="Wilkins M.J."/>
            <person name="Williams K.H."/>
            <person name="Banfield J.F."/>
        </authorList>
    </citation>
    <scope>NUCLEOTIDE SEQUENCE [LARGE SCALE GENOMIC DNA]</scope>
</reference>
<dbReference type="GO" id="GO:0009408">
    <property type="term" value="P:response to heat"/>
    <property type="evidence" value="ECO:0007669"/>
    <property type="project" value="InterPro"/>
</dbReference>
<sequence length="369" mass="40453">MSNDYYKILGVEKGASDDDIKKAYRKLAHQFHPDKKGGDEQKFKEINEAYQTLSNKDKRAQYDRFGKSFDGGAGGSGGFGGFNQGGFGFDFQGGDFGDLGDIFEAFFEGMGGQQKRRTYAHGADMEMTQEITLEEAYKGIEKTITYALNVQCATCSGLGHDAKATFSQCKKCDGRGEVRETRSTFFGNFAQVRTCADCHGVGQIPDKRCVSCGGTGVTKGKKSITVKILPGVGDGQIIKMTGGGEAGQRGSQEGDLYLHIRVKPHATFVRQDDHLILEKEVTLVGLLAYFADADAHPIFAPTIAGKQQNLAIPRDFMFNKPLKIAGEGMPHFNRMGRGDLYVHFKIATPHKLSKEAKRLVKELMQDLEA</sequence>
<dbReference type="InterPro" id="IPR012724">
    <property type="entry name" value="DnaJ"/>
</dbReference>
<evidence type="ECO:0000256" key="9">
    <source>
        <dbReference type="ARBA" id="ARBA00061004"/>
    </source>
</evidence>
<comment type="domain">
    <text evidence="11">The J domain is necessary and sufficient to stimulate DnaK ATPase activity. Zinc center 1 plays an important role in the autonomous, DnaK-independent chaperone activity of DnaJ. Zinc center 2 is essential for interaction with DnaK and for DnaJ activity.</text>
</comment>
<evidence type="ECO:0000256" key="3">
    <source>
        <dbReference type="ARBA" id="ARBA00022723"/>
    </source>
</evidence>
<dbReference type="PATRIC" id="fig|1619005.3.peg.759"/>
<keyword evidence="7 11" id="KW-0346">Stress response</keyword>
<evidence type="ECO:0000256" key="1">
    <source>
        <dbReference type="ARBA" id="ARBA00022490"/>
    </source>
</evidence>
<feature type="repeat" description="CXXCXGXG motif" evidence="11">
    <location>
        <begin position="209"/>
        <end position="216"/>
    </location>
</feature>
<dbReference type="PRINTS" id="PR00625">
    <property type="entry name" value="JDOMAIN"/>
</dbReference>
<comment type="caution">
    <text evidence="15">The sequence shown here is derived from an EMBL/GenBank/DDBJ whole genome shotgun (WGS) entry which is preliminary data.</text>
</comment>
<dbReference type="PANTHER" id="PTHR43096:SF48">
    <property type="entry name" value="CHAPERONE PROTEIN DNAJ"/>
    <property type="match status" value="1"/>
</dbReference>
<dbReference type="Proteomes" id="UP000033882">
    <property type="component" value="Unassembled WGS sequence"/>
</dbReference>
<evidence type="ECO:0000313" key="16">
    <source>
        <dbReference type="Proteomes" id="UP000033882"/>
    </source>
</evidence>
<feature type="domain" description="CR-type" evidence="14">
    <location>
        <begin position="139"/>
        <end position="221"/>
    </location>
</feature>
<feature type="zinc finger region" description="CR-type" evidence="12">
    <location>
        <begin position="139"/>
        <end position="221"/>
    </location>
</feature>
<dbReference type="InterPro" id="IPR008971">
    <property type="entry name" value="HSP40/DnaJ_pept-bd"/>
</dbReference>
<evidence type="ECO:0000256" key="7">
    <source>
        <dbReference type="ARBA" id="ARBA00023016"/>
    </source>
</evidence>
<feature type="repeat" description="CXXCXGXG motif" evidence="11">
    <location>
        <begin position="152"/>
        <end position="159"/>
    </location>
</feature>
<evidence type="ECO:0000256" key="12">
    <source>
        <dbReference type="PROSITE-ProRule" id="PRU00546"/>
    </source>
</evidence>
<dbReference type="HAMAP" id="MF_01152">
    <property type="entry name" value="DnaJ"/>
    <property type="match status" value="1"/>
</dbReference>
<proteinExistence type="inferred from homology"/>
<dbReference type="Gene3D" id="2.60.260.20">
    <property type="entry name" value="Urease metallochaperone UreE, N-terminal domain"/>
    <property type="match status" value="2"/>
</dbReference>
<dbReference type="SUPFAM" id="SSF57938">
    <property type="entry name" value="DnaJ/Hsp40 cysteine-rich domain"/>
    <property type="match status" value="1"/>
</dbReference>
<dbReference type="EMBL" id="LCPB01000014">
    <property type="protein sequence ID" value="KKU89419.1"/>
    <property type="molecule type" value="Genomic_DNA"/>
</dbReference>
<evidence type="ECO:0000259" key="14">
    <source>
        <dbReference type="PROSITE" id="PS51188"/>
    </source>
</evidence>
<dbReference type="SMART" id="SM00271">
    <property type="entry name" value="DnaJ"/>
    <property type="match status" value="1"/>
</dbReference>
<keyword evidence="3 11" id="KW-0479">Metal-binding</keyword>
<comment type="cofactor">
    <cofactor evidence="11">
        <name>Zn(2+)</name>
        <dbReference type="ChEBI" id="CHEBI:29105"/>
    </cofactor>
    <text evidence="11">Binds 2 Zn(2+) ions per monomer.</text>
</comment>
<keyword evidence="2 11" id="KW-0235">DNA replication</keyword>
<dbReference type="AlphaFoldDB" id="A0A0G1U5T5"/>
<dbReference type="GO" id="GO:0005737">
    <property type="term" value="C:cytoplasm"/>
    <property type="evidence" value="ECO:0007669"/>
    <property type="project" value="UniProtKB-SubCell"/>
</dbReference>
<evidence type="ECO:0000256" key="11">
    <source>
        <dbReference type="HAMAP-Rule" id="MF_01152"/>
    </source>
</evidence>
<dbReference type="GO" id="GO:0005524">
    <property type="term" value="F:ATP binding"/>
    <property type="evidence" value="ECO:0007669"/>
    <property type="project" value="InterPro"/>
</dbReference>
<comment type="subunit">
    <text evidence="11">Homodimer.</text>
</comment>
<keyword evidence="4 11" id="KW-0677">Repeat</keyword>
<protein>
    <recommendedName>
        <fullName evidence="10 11">Chaperone protein DnaJ</fullName>
    </recommendedName>
</protein>
<feature type="binding site" evidence="11">
    <location>
        <position position="172"/>
    </location>
    <ligand>
        <name>Zn(2+)</name>
        <dbReference type="ChEBI" id="CHEBI:29105"/>
        <label>2</label>
    </ligand>
</feature>
<dbReference type="PROSITE" id="PS50076">
    <property type="entry name" value="DNAJ_2"/>
    <property type="match status" value="1"/>
</dbReference>
<feature type="domain" description="J" evidence="13">
    <location>
        <begin position="4"/>
        <end position="66"/>
    </location>
</feature>
<keyword evidence="1 11" id="KW-0963">Cytoplasm</keyword>
<evidence type="ECO:0000256" key="5">
    <source>
        <dbReference type="ARBA" id="ARBA00022771"/>
    </source>
</evidence>
<evidence type="ECO:0000256" key="6">
    <source>
        <dbReference type="ARBA" id="ARBA00022833"/>
    </source>
</evidence>
<dbReference type="GO" id="GO:0031072">
    <property type="term" value="F:heat shock protein binding"/>
    <property type="evidence" value="ECO:0007669"/>
    <property type="project" value="InterPro"/>
</dbReference>
<dbReference type="InterPro" id="IPR001305">
    <property type="entry name" value="HSP_DnaJ_Cys-rich_dom"/>
</dbReference>
<feature type="binding site" evidence="11">
    <location>
        <position position="198"/>
    </location>
    <ligand>
        <name>Zn(2+)</name>
        <dbReference type="ChEBI" id="CHEBI:29105"/>
        <label>2</label>
    </ligand>
</feature>
<dbReference type="Pfam" id="PF01556">
    <property type="entry name" value="DnaJ_C"/>
    <property type="match status" value="1"/>
</dbReference>
<dbReference type="Gene3D" id="1.10.287.110">
    <property type="entry name" value="DnaJ domain"/>
    <property type="match status" value="1"/>
</dbReference>
<dbReference type="Pfam" id="PF00684">
    <property type="entry name" value="DnaJ_CXXCXGXG"/>
    <property type="match status" value="1"/>
</dbReference>
<dbReference type="Pfam" id="PF00226">
    <property type="entry name" value="DnaJ"/>
    <property type="match status" value="1"/>
</dbReference>
<dbReference type="GO" id="GO:0051082">
    <property type="term" value="F:unfolded protein binding"/>
    <property type="evidence" value="ECO:0007669"/>
    <property type="project" value="UniProtKB-UniRule"/>
</dbReference>
<feature type="binding site" evidence="11">
    <location>
        <position position="209"/>
    </location>
    <ligand>
        <name>Zn(2+)</name>
        <dbReference type="ChEBI" id="CHEBI:29105"/>
        <label>1</label>
    </ligand>
</feature>
<evidence type="ECO:0000256" key="8">
    <source>
        <dbReference type="ARBA" id="ARBA00023186"/>
    </source>
</evidence>
<comment type="function">
    <text evidence="11">Participates actively in the response to hyperosmotic and heat shock by preventing the aggregation of stress-denatured proteins and by disaggregating proteins, also in an autonomous, DnaK-independent fashion. Unfolded proteins bind initially to DnaJ; upon interaction with the DnaJ-bound protein, DnaK hydrolyzes its bound ATP, resulting in the formation of a stable complex. GrpE releases ADP from DnaK; ATP binding to DnaK triggers the release of the substrate protein, thus completing the reaction cycle. Several rounds of ATP-dependent interactions between DnaJ, DnaK and GrpE are required for fully efficient folding. Also involved, together with DnaK and GrpE, in the DNA replication of plasmids through activation of initiation proteins.</text>
</comment>
<keyword evidence="8 11" id="KW-0143">Chaperone</keyword>
<dbReference type="InterPro" id="IPR036869">
    <property type="entry name" value="J_dom_sf"/>
</dbReference>
<dbReference type="CDD" id="cd10747">
    <property type="entry name" value="DnaJ_C"/>
    <property type="match status" value="1"/>
</dbReference>
<keyword evidence="5 11" id="KW-0863">Zinc-finger</keyword>
<dbReference type="Gene3D" id="2.10.230.10">
    <property type="entry name" value="Heat shock protein DnaJ, cysteine-rich domain"/>
    <property type="match status" value="1"/>
</dbReference>
<comment type="subcellular location">
    <subcellularLocation>
        <location evidence="11">Cytoplasm</location>
    </subcellularLocation>
</comment>
<dbReference type="PANTHER" id="PTHR43096">
    <property type="entry name" value="DNAJ HOMOLOG 1, MITOCHONDRIAL-RELATED"/>
    <property type="match status" value="1"/>
</dbReference>
<dbReference type="InterPro" id="IPR036410">
    <property type="entry name" value="HSP_DnaJ_Cys-rich_dom_sf"/>
</dbReference>
<evidence type="ECO:0000313" key="15">
    <source>
        <dbReference type="EMBL" id="KKU89419.1"/>
    </source>
</evidence>
<evidence type="ECO:0000256" key="10">
    <source>
        <dbReference type="ARBA" id="ARBA00067609"/>
    </source>
</evidence>
<feature type="binding site" evidence="11">
    <location>
        <position position="212"/>
    </location>
    <ligand>
        <name>Zn(2+)</name>
        <dbReference type="ChEBI" id="CHEBI:29105"/>
        <label>1</label>
    </ligand>
</feature>
<name>A0A0G1U5T5_9BACT</name>
<dbReference type="CDD" id="cd10719">
    <property type="entry name" value="DnaJ_zf"/>
    <property type="match status" value="1"/>
</dbReference>
<dbReference type="GO" id="GO:0006260">
    <property type="term" value="P:DNA replication"/>
    <property type="evidence" value="ECO:0007669"/>
    <property type="project" value="UniProtKB-KW"/>
</dbReference>
<feature type="binding site" evidence="11">
    <location>
        <position position="152"/>
    </location>
    <ligand>
        <name>Zn(2+)</name>
        <dbReference type="ChEBI" id="CHEBI:29105"/>
        <label>1</label>
    </ligand>
</feature>
<feature type="binding site" evidence="11">
    <location>
        <position position="195"/>
    </location>
    <ligand>
        <name>Zn(2+)</name>
        <dbReference type="ChEBI" id="CHEBI:29105"/>
        <label>2</label>
    </ligand>
</feature>
<dbReference type="InterPro" id="IPR001623">
    <property type="entry name" value="DnaJ_domain"/>
</dbReference>
<gene>
    <name evidence="11" type="primary">dnaJ</name>
    <name evidence="15" type="ORF">UY19_C0014G0019</name>
</gene>
<dbReference type="InterPro" id="IPR018253">
    <property type="entry name" value="DnaJ_domain_CS"/>
</dbReference>
<organism evidence="15 16">
    <name type="scientific">Candidatus Wolfebacteria bacterium GW2011_GWA2_47_9b</name>
    <dbReference type="NCBI Taxonomy" id="1619005"/>
    <lineage>
        <taxon>Bacteria</taxon>
        <taxon>Candidatus Wolfeibacteriota</taxon>
    </lineage>
</organism>
<evidence type="ECO:0000256" key="4">
    <source>
        <dbReference type="ARBA" id="ARBA00022737"/>
    </source>
</evidence>
<dbReference type="GO" id="GO:0042026">
    <property type="term" value="P:protein refolding"/>
    <property type="evidence" value="ECO:0007669"/>
    <property type="project" value="TreeGrafter"/>
</dbReference>
<feature type="repeat" description="CXXCXGXG motif" evidence="11">
    <location>
        <begin position="195"/>
        <end position="202"/>
    </location>
</feature>
<evidence type="ECO:0000259" key="13">
    <source>
        <dbReference type="PROSITE" id="PS50076"/>
    </source>
</evidence>
<keyword evidence="6 11" id="KW-0862">Zinc</keyword>
<comment type="similarity">
    <text evidence="9 11">Belongs to the DnaJ family.</text>
</comment>
<dbReference type="SUPFAM" id="SSF46565">
    <property type="entry name" value="Chaperone J-domain"/>
    <property type="match status" value="1"/>
</dbReference>
<dbReference type="PROSITE" id="PS51188">
    <property type="entry name" value="ZF_CR"/>
    <property type="match status" value="1"/>
</dbReference>
<dbReference type="GO" id="GO:0008270">
    <property type="term" value="F:zinc ion binding"/>
    <property type="evidence" value="ECO:0007669"/>
    <property type="project" value="UniProtKB-UniRule"/>
</dbReference>
<evidence type="ECO:0000256" key="2">
    <source>
        <dbReference type="ARBA" id="ARBA00022705"/>
    </source>
</evidence>